<feature type="transmembrane region" description="Helical" evidence="1">
    <location>
        <begin position="35"/>
        <end position="58"/>
    </location>
</feature>
<name>A0A8H6X8E0_9AGAR</name>
<dbReference type="AlphaFoldDB" id="A0A8H6X8E0"/>
<keyword evidence="1" id="KW-0472">Membrane</keyword>
<keyword evidence="3" id="KW-1185">Reference proteome</keyword>
<dbReference type="OrthoDB" id="3038990at2759"/>
<gene>
    <name evidence="2" type="ORF">MSAN_02306300</name>
</gene>
<comment type="caution">
    <text evidence="2">The sequence shown here is derived from an EMBL/GenBank/DDBJ whole genome shotgun (WGS) entry which is preliminary data.</text>
</comment>
<feature type="transmembrane region" description="Helical" evidence="1">
    <location>
        <begin position="135"/>
        <end position="154"/>
    </location>
</feature>
<evidence type="ECO:0000256" key="1">
    <source>
        <dbReference type="SAM" id="Phobius"/>
    </source>
</evidence>
<organism evidence="2 3">
    <name type="scientific">Mycena sanguinolenta</name>
    <dbReference type="NCBI Taxonomy" id="230812"/>
    <lineage>
        <taxon>Eukaryota</taxon>
        <taxon>Fungi</taxon>
        <taxon>Dikarya</taxon>
        <taxon>Basidiomycota</taxon>
        <taxon>Agaricomycotina</taxon>
        <taxon>Agaricomycetes</taxon>
        <taxon>Agaricomycetidae</taxon>
        <taxon>Agaricales</taxon>
        <taxon>Marasmiineae</taxon>
        <taxon>Mycenaceae</taxon>
        <taxon>Mycena</taxon>
    </lineage>
</organism>
<reference evidence="2" key="1">
    <citation type="submission" date="2020-05" db="EMBL/GenBank/DDBJ databases">
        <title>Mycena genomes resolve the evolution of fungal bioluminescence.</title>
        <authorList>
            <person name="Tsai I.J."/>
        </authorList>
    </citation>
    <scope>NUCLEOTIDE SEQUENCE</scope>
    <source>
        <strain evidence="2">160909Yilan</strain>
    </source>
</reference>
<feature type="transmembrane region" description="Helical" evidence="1">
    <location>
        <begin position="160"/>
        <end position="181"/>
    </location>
</feature>
<proteinExistence type="predicted"/>
<evidence type="ECO:0000313" key="3">
    <source>
        <dbReference type="Proteomes" id="UP000623467"/>
    </source>
</evidence>
<protein>
    <submittedName>
        <fullName evidence="2">Uncharacterized protein</fullName>
    </submittedName>
</protein>
<dbReference type="EMBL" id="JACAZH010000038">
    <property type="protein sequence ID" value="KAF7335930.1"/>
    <property type="molecule type" value="Genomic_DNA"/>
</dbReference>
<evidence type="ECO:0000313" key="2">
    <source>
        <dbReference type="EMBL" id="KAF7335930.1"/>
    </source>
</evidence>
<dbReference type="Proteomes" id="UP000623467">
    <property type="component" value="Unassembled WGS sequence"/>
</dbReference>
<accession>A0A8H6X8E0</accession>
<sequence>MSYNLVMASALFYRKQPPRCCSFLRVTAVWHPSRIGYAVFSVLWFGVLGAGITVALGIGGAHIGSTRQCINTTVAGYIEVAGIVPLINDTVIFLAISYRIVAHIMVADSSMARLRAFFGGTGLSELSQALLQSGLHFYLIAVVTHIVLLVLLNLPHLPPVYHGMVSVPAFALINAMACLVFRRVKFSLTSSNRISNIPTISLEDSHATANPRSFPLHFHHTTGFGSNLASPVEIGVEIDKSGEDADEGNTISKPPNLA</sequence>
<keyword evidence="1" id="KW-1133">Transmembrane helix</keyword>
<keyword evidence="1" id="KW-0812">Transmembrane</keyword>